<dbReference type="AlphaFoldDB" id="A0A1Y3BTC5"/>
<dbReference type="Gene3D" id="3.30.530.20">
    <property type="match status" value="1"/>
</dbReference>
<feature type="compositionally biased region" description="Low complexity" evidence="1">
    <location>
        <begin position="41"/>
        <end position="53"/>
    </location>
</feature>
<dbReference type="InterPro" id="IPR055261">
    <property type="entry name" value="PI_transfer_N"/>
</dbReference>
<protein>
    <submittedName>
        <fullName evidence="3">Phosphatidylinositol transfer protein, membrane-associated-like</fullName>
    </submittedName>
</protein>
<evidence type="ECO:0000313" key="3">
    <source>
        <dbReference type="EMBL" id="OTF82856.1"/>
    </source>
</evidence>
<organism evidence="3 4">
    <name type="scientific">Euroglyphus maynei</name>
    <name type="common">Mayne's house dust mite</name>
    <dbReference type="NCBI Taxonomy" id="6958"/>
    <lineage>
        <taxon>Eukaryota</taxon>
        <taxon>Metazoa</taxon>
        <taxon>Ecdysozoa</taxon>
        <taxon>Arthropoda</taxon>
        <taxon>Chelicerata</taxon>
        <taxon>Arachnida</taxon>
        <taxon>Acari</taxon>
        <taxon>Acariformes</taxon>
        <taxon>Sarcoptiformes</taxon>
        <taxon>Astigmata</taxon>
        <taxon>Psoroptidia</taxon>
        <taxon>Analgoidea</taxon>
        <taxon>Pyroglyphidae</taxon>
        <taxon>Pyroglyphinae</taxon>
        <taxon>Euroglyphus</taxon>
    </lineage>
</organism>
<comment type="caution">
    <text evidence="3">The sequence shown here is derived from an EMBL/GenBank/DDBJ whole genome shotgun (WGS) entry which is preliminary data.</text>
</comment>
<feature type="domain" description="Phosphatidylinositol transfer protein N-terminal" evidence="2">
    <location>
        <begin position="1"/>
        <end position="32"/>
    </location>
</feature>
<reference evidence="3 4" key="1">
    <citation type="submission" date="2017-03" db="EMBL/GenBank/DDBJ databases">
        <title>Genome Survey of Euroglyphus maynei.</title>
        <authorList>
            <person name="Arlian L.G."/>
            <person name="Morgan M.S."/>
            <person name="Rider S.D."/>
        </authorList>
    </citation>
    <scope>NUCLEOTIDE SEQUENCE [LARGE SCALE GENOMIC DNA]</scope>
    <source>
        <strain evidence="3">Arlian Lab</strain>
        <tissue evidence="3">Whole body</tissue>
    </source>
</reference>
<evidence type="ECO:0000313" key="4">
    <source>
        <dbReference type="Proteomes" id="UP000194236"/>
    </source>
</evidence>
<dbReference type="Pfam" id="PF02121">
    <property type="entry name" value="IP_trans"/>
    <property type="match status" value="1"/>
</dbReference>
<evidence type="ECO:0000256" key="1">
    <source>
        <dbReference type="SAM" id="MobiDB-lite"/>
    </source>
</evidence>
<accession>A0A1Y3BTC5</accession>
<dbReference type="OrthoDB" id="10053061at2759"/>
<keyword evidence="4" id="KW-1185">Reference proteome</keyword>
<proteinExistence type="predicted"/>
<dbReference type="PANTHER" id="PTHR10658">
    <property type="entry name" value="PHOSPHATIDYLINOSITOL TRANSFER PROTEIN"/>
    <property type="match status" value="1"/>
</dbReference>
<dbReference type="Proteomes" id="UP000194236">
    <property type="component" value="Unassembled WGS sequence"/>
</dbReference>
<dbReference type="EMBL" id="MUJZ01006426">
    <property type="protein sequence ID" value="OTF82856.1"/>
    <property type="molecule type" value="Genomic_DNA"/>
</dbReference>
<feature type="region of interest" description="Disordered" evidence="1">
    <location>
        <begin position="81"/>
        <end position="148"/>
    </location>
</feature>
<dbReference type="InterPro" id="IPR001666">
    <property type="entry name" value="PI_transfer"/>
</dbReference>
<gene>
    <name evidence="3" type="ORF">BLA29_011691</name>
</gene>
<feature type="compositionally biased region" description="Polar residues" evidence="1">
    <location>
        <begin position="108"/>
        <end position="118"/>
    </location>
</feature>
<evidence type="ECO:0000259" key="2">
    <source>
        <dbReference type="Pfam" id="PF02121"/>
    </source>
</evidence>
<feature type="compositionally biased region" description="Polar residues" evidence="1">
    <location>
        <begin position="82"/>
        <end position="94"/>
    </location>
</feature>
<feature type="compositionally biased region" description="Polar residues" evidence="1">
    <location>
        <begin position="139"/>
        <end position="148"/>
    </location>
</feature>
<dbReference type="InterPro" id="IPR023393">
    <property type="entry name" value="START-like_dom_sf"/>
</dbReference>
<dbReference type="GO" id="GO:0005548">
    <property type="term" value="F:phospholipid transporter activity"/>
    <property type="evidence" value="ECO:0007669"/>
    <property type="project" value="InterPro"/>
</dbReference>
<sequence>MLKAHQQAWVWQDEWVDLTMDDIRRLELETQEYLKKCMADQSEWQDQQEQQTNEENKENISTCESSNKVINLNVIDKDNENNYDNFLNFETPNKSSSSSSLSGAKKNSIAQYSIGSTGTRRRDSDLDVGSDQMRRKKSFQSSLHSPSN</sequence>
<dbReference type="PANTHER" id="PTHR10658:SF11">
    <property type="entry name" value="VIBRATOR, ISOFORM B"/>
    <property type="match status" value="1"/>
</dbReference>
<name>A0A1Y3BTC5_EURMA</name>
<feature type="region of interest" description="Disordered" evidence="1">
    <location>
        <begin position="40"/>
        <end position="63"/>
    </location>
</feature>
<dbReference type="SUPFAM" id="SSF55961">
    <property type="entry name" value="Bet v1-like"/>
    <property type="match status" value="1"/>
</dbReference>